<accession>A0A0C9T2V4</accession>
<dbReference type="Proteomes" id="UP000053647">
    <property type="component" value="Unassembled WGS sequence"/>
</dbReference>
<dbReference type="HOGENOM" id="CLU_182443_0_0_1"/>
<evidence type="ECO:0000313" key="2">
    <source>
        <dbReference type="Proteomes" id="UP000053647"/>
    </source>
</evidence>
<reference evidence="2" key="2">
    <citation type="submission" date="2015-01" db="EMBL/GenBank/DDBJ databases">
        <title>Evolutionary Origins and Diversification of the Mycorrhizal Mutualists.</title>
        <authorList>
            <consortium name="DOE Joint Genome Institute"/>
            <consortium name="Mycorrhizal Genomics Consortium"/>
            <person name="Kohler A."/>
            <person name="Kuo A."/>
            <person name="Nagy L.G."/>
            <person name="Floudas D."/>
            <person name="Copeland A."/>
            <person name="Barry K.W."/>
            <person name="Cichocki N."/>
            <person name="Veneault-Fourrey C."/>
            <person name="LaButti K."/>
            <person name="Lindquist E.A."/>
            <person name="Lipzen A."/>
            <person name="Lundell T."/>
            <person name="Morin E."/>
            <person name="Murat C."/>
            <person name="Riley R."/>
            <person name="Ohm R."/>
            <person name="Sun H."/>
            <person name="Tunlid A."/>
            <person name="Henrissat B."/>
            <person name="Grigoriev I.V."/>
            <person name="Hibbett D.S."/>
            <person name="Martin F."/>
        </authorList>
    </citation>
    <scope>NUCLEOTIDE SEQUENCE [LARGE SCALE GENOMIC DNA]</scope>
    <source>
        <strain evidence="2">ATCC 200175</strain>
    </source>
</reference>
<evidence type="ECO:0008006" key="3">
    <source>
        <dbReference type="Google" id="ProtNLM"/>
    </source>
</evidence>
<name>A0A0C9T2V4_PAXIN</name>
<dbReference type="EMBL" id="KN820682">
    <property type="protein sequence ID" value="KIJ05838.1"/>
    <property type="molecule type" value="Genomic_DNA"/>
</dbReference>
<evidence type="ECO:0000313" key="1">
    <source>
        <dbReference type="EMBL" id="KIJ05838.1"/>
    </source>
</evidence>
<reference evidence="1 2" key="1">
    <citation type="submission" date="2014-06" db="EMBL/GenBank/DDBJ databases">
        <authorList>
            <consortium name="DOE Joint Genome Institute"/>
            <person name="Kuo A."/>
            <person name="Kohler A."/>
            <person name="Nagy L.G."/>
            <person name="Floudas D."/>
            <person name="Copeland A."/>
            <person name="Barry K.W."/>
            <person name="Cichocki N."/>
            <person name="Veneault-Fourrey C."/>
            <person name="LaButti K."/>
            <person name="Lindquist E.A."/>
            <person name="Lipzen A."/>
            <person name="Lundell T."/>
            <person name="Morin E."/>
            <person name="Murat C."/>
            <person name="Sun H."/>
            <person name="Tunlid A."/>
            <person name="Henrissat B."/>
            <person name="Grigoriev I.V."/>
            <person name="Hibbett D.S."/>
            <person name="Martin F."/>
            <person name="Nordberg H.P."/>
            <person name="Cantor M.N."/>
            <person name="Hua S.X."/>
        </authorList>
    </citation>
    <scope>NUCLEOTIDE SEQUENCE [LARGE SCALE GENOMIC DNA]</scope>
    <source>
        <strain evidence="1 2">ATCC 200175</strain>
    </source>
</reference>
<keyword evidence="2" id="KW-1185">Reference proteome</keyword>
<dbReference type="OrthoDB" id="162969at2759"/>
<dbReference type="AlphaFoldDB" id="A0A0C9T2V4"/>
<gene>
    <name evidence="1" type="ORF">PAXINDRAFT_92883</name>
</gene>
<organism evidence="1 2">
    <name type="scientific">Paxillus involutus ATCC 200175</name>
    <dbReference type="NCBI Taxonomy" id="664439"/>
    <lineage>
        <taxon>Eukaryota</taxon>
        <taxon>Fungi</taxon>
        <taxon>Dikarya</taxon>
        <taxon>Basidiomycota</taxon>
        <taxon>Agaricomycotina</taxon>
        <taxon>Agaricomycetes</taxon>
        <taxon>Agaricomycetidae</taxon>
        <taxon>Boletales</taxon>
        <taxon>Paxilineae</taxon>
        <taxon>Paxillaceae</taxon>
        <taxon>Paxillus</taxon>
    </lineage>
</organism>
<proteinExistence type="predicted"/>
<protein>
    <recommendedName>
        <fullName evidence="3">HTH CENPB-type domain-containing protein</fullName>
    </recommendedName>
</protein>
<sequence length="83" mass="9701">MLMTKRETFEEALNVPKEERLKTGGWVSNFCRTFNLKEHRRHGKAGSVDIEAVARERERIKKLYAEYPPEDNLNFDESGLFGL</sequence>